<dbReference type="Pfam" id="PF00691">
    <property type="entry name" value="OmpA"/>
    <property type="match status" value="1"/>
</dbReference>
<dbReference type="PRINTS" id="PR01021">
    <property type="entry name" value="OMPADOMAIN"/>
</dbReference>
<dbReference type="InterPro" id="IPR006665">
    <property type="entry name" value="OmpA-like"/>
</dbReference>
<dbReference type="PRINTS" id="PR01023">
    <property type="entry name" value="NAFLGMOTY"/>
</dbReference>
<reference evidence="8 9" key="1">
    <citation type="submission" date="2021-02" db="EMBL/GenBank/DDBJ databases">
        <title>De Novo genome assembly of isolated myxobacteria.</title>
        <authorList>
            <person name="Stevens D.C."/>
        </authorList>
    </citation>
    <scope>NUCLEOTIDE SEQUENCE [LARGE SCALE GENOMIC DNA]</scope>
    <source>
        <strain evidence="8 9">SCHIC003</strain>
    </source>
</reference>
<organism evidence="8 9">
    <name type="scientific">Myxococcus landrumensis</name>
    <dbReference type="NCBI Taxonomy" id="2813577"/>
    <lineage>
        <taxon>Bacteria</taxon>
        <taxon>Pseudomonadati</taxon>
        <taxon>Myxococcota</taxon>
        <taxon>Myxococcia</taxon>
        <taxon>Myxococcales</taxon>
        <taxon>Cystobacterineae</taxon>
        <taxon>Myxococcaceae</taxon>
        <taxon>Myxococcus</taxon>
    </lineage>
</organism>
<feature type="compositionally biased region" description="Basic and acidic residues" evidence="6">
    <location>
        <begin position="429"/>
        <end position="474"/>
    </location>
</feature>
<gene>
    <name evidence="8" type="ORF">JY572_33175</name>
</gene>
<dbReference type="SUPFAM" id="SSF103088">
    <property type="entry name" value="OmpA-like"/>
    <property type="match status" value="1"/>
</dbReference>
<feature type="compositionally biased region" description="Basic and acidic residues" evidence="6">
    <location>
        <begin position="396"/>
        <end position="408"/>
    </location>
</feature>
<dbReference type="PANTHER" id="PTHR30329">
    <property type="entry name" value="STATOR ELEMENT OF FLAGELLAR MOTOR COMPLEX"/>
    <property type="match status" value="1"/>
</dbReference>
<dbReference type="SUPFAM" id="SSF103647">
    <property type="entry name" value="TSP type-3 repeat"/>
    <property type="match status" value="2"/>
</dbReference>
<keyword evidence="4" id="KW-0998">Cell outer membrane</keyword>
<evidence type="ECO:0000313" key="9">
    <source>
        <dbReference type="Proteomes" id="UP000663090"/>
    </source>
</evidence>
<evidence type="ECO:0000256" key="2">
    <source>
        <dbReference type="ARBA" id="ARBA00022729"/>
    </source>
</evidence>
<dbReference type="InterPro" id="IPR036737">
    <property type="entry name" value="OmpA-like_sf"/>
</dbReference>
<sequence>MEELLKPRSHASLLGGLAVLCAFSAEAQTQRIPSLELERLQLNPGAKDSLVLSTGDLLPDDTFRLGMTAHYQRRPLVLLRNDERQGTIVSDRVTVHFSGAYGLTDWLEVGAQVPVVAQWGPNTRALGFETPSTSALGTPWLQARAGILSESRGGPLDLGLHLGVALPLGSEEVLTKDDGFVFTPRLGLGKRLADTWRVGADVGALVRSKTYALTPGATPLRDEMGVEMNGGVNVTAELFGLREELVVRGTLPFADAPESLEVLLGLRSARTEGTEFYIMGGPGFGQTPGTPEFRVLAGVNFGPEGTKVASCVAGQPHDAARCPDLDADGDGVKNFADRCPVSPGLAQLNGCADTDDDQDGLLNLADRCPAQAENLNGFEDSDGCPDDPDSDGDGLADSKDACPDKAEDVDGFEDGNGCPDPDNDQDGVADARDACMNEAGPKENRGCPDKDRDGDGLVDRLDNCPDEPGTEKNHGCKQKQLAQIGEGQIRILESVFFENNQDVISARSHKLLDSVAAILASHPEIEKLRVEGHTDNTGKEDYNLDLSRRRAEAVVKYLVGKTVSRERLDAQGYGPKKPIAENTTKPGRAKNRRVEFRIVGDAEGVETKQGTPGADTLEK</sequence>
<evidence type="ECO:0000313" key="8">
    <source>
        <dbReference type="EMBL" id="QSQ13155.1"/>
    </source>
</evidence>
<protein>
    <submittedName>
        <fullName evidence="8">OmpA family protein</fullName>
    </submittedName>
</protein>
<dbReference type="EMBL" id="CP071091">
    <property type="protein sequence ID" value="QSQ13155.1"/>
    <property type="molecule type" value="Genomic_DNA"/>
</dbReference>
<dbReference type="Gene3D" id="4.10.1080.10">
    <property type="entry name" value="TSP type-3 repeat"/>
    <property type="match status" value="1"/>
</dbReference>
<name>A0ABX7N345_9BACT</name>
<dbReference type="Proteomes" id="UP000663090">
    <property type="component" value="Chromosome"/>
</dbReference>
<comment type="subcellular location">
    <subcellularLocation>
        <location evidence="1">Cell outer membrane</location>
    </subcellularLocation>
</comment>
<feature type="region of interest" description="Disordered" evidence="6">
    <location>
        <begin position="374"/>
        <end position="477"/>
    </location>
</feature>
<evidence type="ECO:0000256" key="1">
    <source>
        <dbReference type="ARBA" id="ARBA00004442"/>
    </source>
</evidence>
<dbReference type="PANTHER" id="PTHR30329:SF21">
    <property type="entry name" value="LIPOPROTEIN YIAD-RELATED"/>
    <property type="match status" value="1"/>
</dbReference>
<keyword evidence="3 5" id="KW-0472">Membrane</keyword>
<dbReference type="InterPro" id="IPR003367">
    <property type="entry name" value="Thrombospondin_3-like_rpt"/>
</dbReference>
<accession>A0ABX7N345</accession>
<dbReference type="Gene3D" id="3.30.1330.60">
    <property type="entry name" value="OmpA-like domain"/>
    <property type="match status" value="1"/>
</dbReference>
<proteinExistence type="predicted"/>
<keyword evidence="2" id="KW-0732">Signal</keyword>
<feature type="region of interest" description="Disordered" evidence="6">
    <location>
        <begin position="572"/>
        <end position="619"/>
    </location>
</feature>
<feature type="domain" description="OmpA-like" evidence="7">
    <location>
        <begin position="484"/>
        <end position="602"/>
    </location>
</feature>
<dbReference type="PROSITE" id="PS51123">
    <property type="entry name" value="OMPA_2"/>
    <property type="match status" value="1"/>
</dbReference>
<dbReference type="InterPro" id="IPR028974">
    <property type="entry name" value="TSP_type-3_rpt"/>
</dbReference>
<dbReference type="Pfam" id="PF02412">
    <property type="entry name" value="TSP_3"/>
    <property type="match status" value="3"/>
</dbReference>
<evidence type="ECO:0000256" key="3">
    <source>
        <dbReference type="ARBA" id="ARBA00023136"/>
    </source>
</evidence>
<keyword evidence="9" id="KW-1185">Reference proteome</keyword>
<evidence type="ECO:0000259" key="7">
    <source>
        <dbReference type="PROSITE" id="PS51123"/>
    </source>
</evidence>
<dbReference type="InterPro" id="IPR006664">
    <property type="entry name" value="OMP_bac"/>
</dbReference>
<evidence type="ECO:0000256" key="6">
    <source>
        <dbReference type="SAM" id="MobiDB-lite"/>
    </source>
</evidence>
<dbReference type="CDD" id="cd07185">
    <property type="entry name" value="OmpA_C-like"/>
    <property type="match status" value="1"/>
</dbReference>
<evidence type="ECO:0000256" key="4">
    <source>
        <dbReference type="ARBA" id="ARBA00023237"/>
    </source>
</evidence>
<evidence type="ECO:0000256" key="5">
    <source>
        <dbReference type="PROSITE-ProRule" id="PRU00473"/>
    </source>
</evidence>
<feature type="compositionally biased region" description="Acidic residues" evidence="6">
    <location>
        <begin position="379"/>
        <end position="394"/>
    </location>
</feature>
<dbReference type="InterPro" id="IPR050330">
    <property type="entry name" value="Bact_OuterMem_StrucFunc"/>
</dbReference>